<dbReference type="EMBL" id="DS469934">
    <property type="protein sequence ID" value="EDO31128.1"/>
    <property type="molecule type" value="Genomic_DNA"/>
</dbReference>
<dbReference type="OMA" id="QSINFEC"/>
<gene>
    <name evidence="2" type="ORF">NEMVEDRAFT_v1g138352</name>
</gene>
<feature type="non-terminal residue" evidence="2">
    <location>
        <position position="310"/>
    </location>
</feature>
<proteinExistence type="predicted"/>
<sequence length="310" mass="35458">PPTTLEQAQMEWDLVETVQPGSAPSAIRSPTVTFKEVVKHFQSAAYLEQHMSYIKPTIKRRGCAAIGDKLFGPPKMDSALHTERNLIFALALCMFLNEEPIHGTILQTIYKKLTGTKLDCPRYGNHWELIGFQGLDPATDLRGCGLLGLLNALFLVTNERTHTLALEMYKLSQHEAQNFPFCVMSINITRIALQTLREGKLNKYCNSRRQVIHTFCEFYAAIFFHIYQVWKHQHKTISDSGFVLKEAEKFARDKTNEAVNQLEKHLSDRKNLIIPDEENMSPKNRQVPVMDRFAGVCDLQVNEEEEVHLV</sequence>
<dbReference type="PhylomeDB" id="A7SYV6"/>
<dbReference type="OrthoDB" id="266227at2759"/>
<keyword evidence="3" id="KW-1185">Reference proteome</keyword>
<dbReference type="InParanoid" id="A7SYV6"/>
<evidence type="ECO:0000259" key="1">
    <source>
        <dbReference type="PROSITE" id="PS51335"/>
    </source>
</evidence>
<accession>A7SYV6</accession>
<dbReference type="Pfam" id="PF04727">
    <property type="entry name" value="ELMO_CED12"/>
    <property type="match status" value="1"/>
</dbReference>
<dbReference type="HOGENOM" id="CLU_060970_1_0_1"/>
<evidence type="ECO:0000313" key="3">
    <source>
        <dbReference type="Proteomes" id="UP000001593"/>
    </source>
</evidence>
<feature type="domain" description="ELMO" evidence="1">
    <location>
        <begin position="101"/>
        <end position="255"/>
    </location>
</feature>
<dbReference type="AlphaFoldDB" id="A7SYV6"/>
<dbReference type="Proteomes" id="UP000001593">
    <property type="component" value="Unassembled WGS sequence"/>
</dbReference>
<dbReference type="eggNOG" id="KOG2998">
    <property type="taxonomic scope" value="Eukaryota"/>
</dbReference>
<dbReference type="InterPro" id="IPR006816">
    <property type="entry name" value="ELMO_dom"/>
</dbReference>
<dbReference type="STRING" id="45351.A7SYV6"/>
<evidence type="ECO:0000313" key="2">
    <source>
        <dbReference type="EMBL" id="EDO31128.1"/>
    </source>
</evidence>
<protein>
    <recommendedName>
        <fullName evidence="1">ELMO domain-containing protein</fullName>
    </recommendedName>
</protein>
<dbReference type="KEGG" id="nve:5501990"/>
<dbReference type="InterPro" id="IPR050868">
    <property type="entry name" value="ELMO_domain-containing"/>
</dbReference>
<reference evidence="2 3" key="1">
    <citation type="journal article" date="2007" name="Science">
        <title>Sea anemone genome reveals ancestral eumetazoan gene repertoire and genomic organization.</title>
        <authorList>
            <person name="Putnam N.H."/>
            <person name="Srivastava M."/>
            <person name="Hellsten U."/>
            <person name="Dirks B."/>
            <person name="Chapman J."/>
            <person name="Salamov A."/>
            <person name="Terry A."/>
            <person name="Shapiro H."/>
            <person name="Lindquist E."/>
            <person name="Kapitonov V.V."/>
            <person name="Jurka J."/>
            <person name="Genikhovich G."/>
            <person name="Grigoriev I.V."/>
            <person name="Lucas S.M."/>
            <person name="Steele R.E."/>
            <person name="Finnerty J.R."/>
            <person name="Technau U."/>
            <person name="Martindale M.Q."/>
            <person name="Rokhsar D.S."/>
        </authorList>
    </citation>
    <scope>NUCLEOTIDE SEQUENCE [LARGE SCALE GENOMIC DNA]</scope>
    <source>
        <strain evidence="3">CH2 X CH6</strain>
    </source>
</reference>
<dbReference type="PANTHER" id="PTHR12771:SF2">
    <property type="entry name" value="ELMO DOMAIN-CONTAINING PROTEIN 3"/>
    <property type="match status" value="1"/>
</dbReference>
<dbReference type="PANTHER" id="PTHR12771">
    <property type="entry name" value="ENGULFMENT AND CELL MOTILITY"/>
    <property type="match status" value="1"/>
</dbReference>
<dbReference type="PROSITE" id="PS51335">
    <property type="entry name" value="ELMO"/>
    <property type="match status" value="1"/>
</dbReference>
<organism evidence="2 3">
    <name type="scientific">Nematostella vectensis</name>
    <name type="common">Starlet sea anemone</name>
    <dbReference type="NCBI Taxonomy" id="45351"/>
    <lineage>
        <taxon>Eukaryota</taxon>
        <taxon>Metazoa</taxon>
        <taxon>Cnidaria</taxon>
        <taxon>Anthozoa</taxon>
        <taxon>Hexacorallia</taxon>
        <taxon>Actiniaria</taxon>
        <taxon>Edwardsiidae</taxon>
        <taxon>Nematostella</taxon>
    </lineage>
</organism>
<name>A7SYV6_NEMVE</name>